<evidence type="ECO:0000256" key="1">
    <source>
        <dbReference type="ARBA" id="ARBA00004651"/>
    </source>
</evidence>
<sequence>MTIFKLAISYMKKQRGKTVALLSSIALSVMLIFSMIVIRDSGYDSQIQEAKNLHGDYQVWFEGIDIGKARELENDNEVKKSSRVKYFCEAVNKSSGVKFDLNSFDKDFIDSLNYKMVGRSPIRDGEIVIEKETADQIGINNPLNKNIDLMLMNKYVDDNEGNKIESVNNTFKIVGVIEKPDRYYSSISGAIGGTETQAFIYKDSKLSLKIEDTYKGTIFLKSEKNASKFLSKMEKKLNLSWDYLHENTEVSAANLFKYISTNNKENLQNMVLLVFVSVLVIYNIFNIILQDMTIEIGLMRAIGMSKKKIKSMFVVLGLIYIVLGTVIGILIGIILSYVGVRVVYGYSSMLTINMQSIIYSFVVSTLSVSISSFVVVRKAMKMSIIDSIRSSEKYERKLKFKKIKTNRTQGSMIISIAIRNVWRNKSRTIITMLAITMVGTMFIFSFAVKSTLNTNIEAGITGGSFGMSYGSVDKTVNGSYNGTDSLFYKVDKNMIEKVKNIEGVKSVEPNFYNPNGYILVPKDKISKAYQDELNRRNSLFQGEQNNEYTLLIRGYSNELLNSRASFIEQGENLINAKEGKYKKVILVNNTQSLVTHSFEAKVIDDVKVGDVIDIKLPVYKEGVKKYETFKVEVSAIMKEVYAASQDGYVDAAGAQVIFREDDYRELTGQNDYNKIYVMTQKGELYPVEKRLEKLTKDYAFSSIGGKGEDMKFIGAQQSSEDRLAGIYQCLLILILSVNSIFIMRSNIIARRKEIATIRAVGMSIKDIKKILIIESEFYGLVASTIGAIIATAYHNWGISRTNKTLLAGGFERTIKHNIPLEQIVILFVIFSIIGLIAVYLSKDKIEGTSITEGISQND</sequence>
<evidence type="ECO:0000256" key="7">
    <source>
        <dbReference type="SAM" id="Phobius"/>
    </source>
</evidence>
<dbReference type="PANTHER" id="PTHR30572:SF4">
    <property type="entry name" value="ABC TRANSPORTER PERMEASE YTRF"/>
    <property type="match status" value="1"/>
</dbReference>
<feature type="domain" description="ABC3 transporter permease C-terminal" evidence="8">
    <location>
        <begin position="729"/>
        <end position="840"/>
    </location>
</feature>
<feature type="domain" description="ABC3 transporter permease C-terminal" evidence="8">
    <location>
        <begin position="270"/>
        <end position="384"/>
    </location>
</feature>
<evidence type="ECO:0000256" key="4">
    <source>
        <dbReference type="ARBA" id="ARBA00022989"/>
    </source>
</evidence>
<feature type="transmembrane region" description="Helical" evidence="7">
    <location>
        <begin position="725"/>
        <end position="743"/>
    </location>
</feature>
<dbReference type="PRINTS" id="PR00173">
    <property type="entry name" value="EDTRNSPORT"/>
</dbReference>
<accession>A0ABS4EAY1</accession>
<evidence type="ECO:0000313" key="10">
    <source>
        <dbReference type="Proteomes" id="UP000767291"/>
    </source>
</evidence>
<dbReference type="RefSeq" id="WP_234926138.1">
    <property type="nucleotide sequence ID" value="NZ_BAAACS010000002.1"/>
</dbReference>
<dbReference type="Pfam" id="PF02687">
    <property type="entry name" value="FtsX"/>
    <property type="match status" value="2"/>
</dbReference>
<feature type="transmembrane region" description="Helical" evidence="7">
    <location>
        <begin position="20"/>
        <end position="38"/>
    </location>
</feature>
<evidence type="ECO:0000256" key="2">
    <source>
        <dbReference type="ARBA" id="ARBA00022475"/>
    </source>
</evidence>
<reference evidence="9 10" key="1">
    <citation type="submission" date="2021-03" db="EMBL/GenBank/DDBJ databases">
        <title>Genomic Encyclopedia of Type Strains, Phase IV (KMG-IV): sequencing the most valuable type-strain genomes for metagenomic binning, comparative biology and taxonomic classification.</title>
        <authorList>
            <person name="Goeker M."/>
        </authorList>
    </citation>
    <scope>NUCLEOTIDE SEQUENCE [LARGE SCALE GENOMIC DNA]</scope>
    <source>
        <strain evidence="9 10">DSM 1289</strain>
    </source>
</reference>
<comment type="subcellular location">
    <subcellularLocation>
        <location evidence="1">Cell membrane</location>
        <topology evidence="1">Multi-pass membrane protein</topology>
    </subcellularLocation>
</comment>
<evidence type="ECO:0000256" key="5">
    <source>
        <dbReference type="ARBA" id="ARBA00023136"/>
    </source>
</evidence>
<protein>
    <submittedName>
        <fullName evidence="9">ABC transport system permease protein</fullName>
    </submittedName>
</protein>
<feature type="transmembrane region" description="Helical" evidence="7">
    <location>
        <begin position="777"/>
        <end position="798"/>
    </location>
</feature>
<dbReference type="EMBL" id="JAGGJX010000002">
    <property type="protein sequence ID" value="MBP1855079.1"/>
    <property type="molecule type" value="Genomic_DNA"/>
</dbReference>
<evidence type="ECO:0000259" key="8">
    <source>
        <dbReference type="Pfam" id="PF02687"/>
    </source>
</evidence>
<feature type="transmembrane region" description="Helical" evidence="7">
    <location>
        <begin position="429"/>
        <end position="448"/>
    </location>
</feature>
<feature type="transmembrane region" description="Helical" evidence="7">
    <location>
        <begin position="357"/>
        <end position="376"/>
    </location>
</feature>
<keyword evidence="10" id="KW-1185">Reference proteome</keyword>
<gene>
    <name evidence="9" type="ORF">J2Z43_001472</name>
</gene>
<dbReference type="InterPro" id="IPR050250">
    <property type="entry name" value="Macrolide_Exporter_MacB"/>
</dbReference>
<feature type="transmembrane region" description="Helical" evidence="7">
    <location>
        <begin position="818"/>
        <end position="840"/>
    </location>
</feature>
<evidence type="ECO:0000256" key="6">
    <source>
        <dbReference type="ARBA" id="ARBA00038076"/>
    </source>
</evidence>
<dbReference type="InterPro" id="IPR003838">
    <property type="entry name" value="ABC3_permease_C"/>
</dbReference>
<name>A0ABS4EAY1_9FIRM</name>
<keyword evidence="5 7" id="KW-0472">Membrane</keyword>
<comment type="similarity">
    <text evidence="6">Belongs to the ABC-4 integral membrane protein family.</text>
</comment>
<feature type="transmembrane region" description="Helical" evidence="7">
    <location>
        <begin position="270"/>
        <end position="289"/>
    </location>
</feature>
<organism evidence="9 10">
    <name type="scientific">Metaclostridioides mangenotii</name>
    <dbReference type="NCBI Taxonomy" id="1540"/>
    <lineage>
        <taxon>Bacteria</taxon>
        <taxon>Bacillati</taxon>
        <taxon>Bacillota</taxon>
        <taxon>Clostridia</taxon>
        <taxon>Peptostreptococcales</taxon>
        <taxon>Peptostreptococcaceae</taxon>
        <taxon>Metaclostridioides</taxon>
    </lineage>
</organism>
<keyword evidence="3 7" id="KW-0812">Transmembrane</keyword>
<keyword evidence="4 7" id="KW-1133">Transmembrane helix</keyword>
<dbReference type="PANTHER" id="PTHR30572">
    <property type="entry name" value="MEMBRANE COMPONENT OF TRANSPORTER-RELATED"/>
    <property type="match status" value="1"/>
</dbReference>
<feature type="transmembrane region" description="Helical" evidence="7">
    <location>
        <begin position="310"/>
        <end position="337"/>
    </location>
</feature>
<dbReference type="Proteomes" id="UP000767291">
    <property type="component" value="Unassembled WGS sequence"/>
</dbReference>
<evidence type="ECO:0000313" key="9">
    <source>
        <dbReference type="EMBL" id="MBP1855079.1"/>
    </source>
</evidence>
<evidence type="ECO:0000256" key="3">
    <source>
        <dbReference type="ARBA" id="ARBA00022692"/>
    </source>
</evidence>
<comment type="caution">
    <text evidence="9">The sequence shown here is derived from an EMBL/GenBank/DDBJ whole genome shotgun (WGS) entry which is preliminary data.</text>
</comment>
<keyword evidence="2" id="KW-1003">Cell membrane</keyword>
<proteinExistence type="inferred from homology"/>